<feature type="repeat" description="ANK" evidence="2">
    <location>
        <begin position="1016"/>
        <end position="1038"/>
    </location>
</feature>
<dbReference type="Pfam" id="PF00023">
    <property type="entry name" value="Ank"/>
    <property type="match status" value="1"/>
</dbReference>
<evidence type="ECO:0000313" key="6">
    <source>
        <dbReference type="EMBL" id="KAE9993923.1"/>
    </source>
</evidence>
<evidence type="ECO:0000256" key="3">
    <source>
        <dbReference type="SAM" id="MobiDB-lite"/>
    </source>
</evidence>
<evidence type="ECO:0000313" key="7">
    <source>
        <dbReference type="Proteomes" id="UP000490939"/>
    </source>
</evidence>
<dbReference type="InterPro" id="IPR036770">
    <property type="entry name" value="Ankyrin_rpt-contain_sf"/>
</dbReference>
<sequence length="1300" mass="145127">MTAPPPVPSSSTSVPKPSPAKPQKNRFWKNPIPKAKLKARAQKAQQTPASQNATNFQNVSVSGPSSASGLIPFSLGGKENPSFKLAIQRRLNLLDPVEEAYFRKAYSSIGPQDIIGEVDILNDKHKLGSNVRKADARVATALEVVERFMGGISIAIQAYPDVSCLVLAVRWVTFFLRLTEMLSRFQKTSEVLTVYAKHVGLSDVLMEALADVYGELLDFCAAARSVFVKLHGSYRRSVSCRVFLQSTWADFNTEFGKYGTRLDQHLKLVLQSAQAVQLEMVQEIKEEQDRLHVKETIQDRRALFHWLDPLDFERKHQDLCEKKFKGTGGWLLSKPEFRNWYNDTSSAILWCYGDPGAGKSVLAATVVEQLTLDFGVDDAVGLAFAYCLYDNNRTQDSSRIIASLIHQVCWEKEEVPECLMSFYQRFDNNALKPSLNDYWAVFKQLAQKFEKIYIILDGLDECDPKQRQSLIKLAGEAAGALPNVKIWISSRLDSDIESMIVKGKFPSIKVEAKNSIEDISAFVKDGTKMLFDVRDLRGASETTREEVSKSLILGSNGIFQWVSLQLDCLRREKHEQAVLDALKDLPADLDKTYQRMLELIDSQTGRTRALAYRTLGWVIYAIRPLRMEELRQAVAITWTEDDKIHDWKDVKSEAILESCCNLLSIEDEIVRPIHYSVREFLLAKDSRKIKPIANADTMQLRDPVAVRKMLARTCLYFVQSKLQDSVSCNSELEMLIRHGENPFLWHASCFFDQYLDKAMLKEPVSLIGSLQEFLEQGSDFFSALVQLRVVRDPFGENSSLMDDFVPINEADATTILYTSRLHSMVSVLPNAKQLMMLKTPRFSLHYVARFGDLHAVKRVLLDGHEVDEKDQIGATPLYYASRSGSYDVCELVIEKGASVNVLLQNGSTPLQAAAELGHTPIVNLLLKKGANPDEPASKRAQPLIAASKNGHRNVVDILLQHKANVNSTHDVLGSPLYAGCDNGEIRIVRMLLDHIPKDNTPKVVMDSATPAKFCFPLHVACVNGNDDTVDFLINRGASPLAVGGACEYVLNAACWGCSTFTVHNLISKGALVTAFRGEYGTALEAAVNAGNLETAKLLLEQGAKWDYALIDACRVGDEEIVRHFLEVERKRSTERAANAPDRDEQMRAAMKEFVNVTAVEDDGTSFADLYTPLAAACSSWQHKIVQLLLEHGADPNVKGGGSYEYPLLFALYQMDGDIIRLLLDAGADVVEAGKFSKQLWLEADKQTSSQGMIKDLTEEDKRDLKGAEDPVDHLVVVSRLLGLNEKIGDWISQRRGVVMV</sequence>
<dbReference type="InterPro" id="IPR056884">
    <property type="entry name" value="NPHP3-like_N"/>
</dbReference>
<dbReference type="SUPFAM" id="SSF48403">
    <property type="entry name" value="Ankyrin repeat"/>
    <property type="match status" value="1"/>
</dbReference>
<comment type="caution">
    <text evidence="6">The sequence shown here is derived from an EMBL/GenBank/DDBJ whole genome shotgun (WGS) entry which is preliminary data.</text>
</comment>
<keyword evidence="1" id="KW-0677">Repeat</keyword>
<feature type="repeat" description="ANK" evidence="2">
    <location>
        <begin position="905"/>
        <end position="937"/>
    </location>
</feature>
<evidence type="ECO:0000256" key="1">
    <source>
        <dbReference type="ARBA" id="ARBA00022737"/>
    </source>
</evidence>
<feature type="compositionally biased region" description="Polar residues" evidence="3">
    <location>
        <begin position="47"/>
        <end position="59"/>
    </location>
</feature>
<gene>
    <name evidence="6" type="ORF">EG327_002547</name>
</gene>
<evidence type="ECO:0000256" key="2">
    <source>
        <dbReference type="PROSITE-ProRule" id="PRU00023"/>
    </source>
</evidence>
<feature type="repeat" description="ANK" evidence="2">
    <location>
        <begin position="938"/>
        <end position="970"/>
    </location>
</feature>
<accession>A0A8H3ZF41</accession>
<feature type="domain" description="Nephrocystin 3-like N-terminal" evidence="5">
    <location>
        <begin position="326"/>
        <end position="491"/>
    </location>
</feature>
<dbReference type="Pfam" id="PF24883">
    <property type="entry name" value="NPHP3_N"/>
    <property type="match status" value="1"/>
</dbReference>
<dbReference type="Gene3D" id="1.25.40.20">
    <property type="entry name" value="Ankyrin repeat-containing domain"/>
    <property type="match status" value="3"/>
</dbReference>
<dbReference type="InterPro" id="IPR054471">
    <property type="entry name" value="GPIID_WHD"/>
</dbReference>
<name>A0A8H3ZF41_VENIN</name>
<feature type="region of interest" description="Disordered" evidence="3">
    <location>
        <begin position="1"/>
        <end position="59"/>
    </location>
</feature>
<dbReference type="InterPro" id="IPR027417">
    <property type="entry name" value="P-loop_NTPase"/>
</dbReference>
<reference evidence="6 7" key="1">
    <citation type="submission" date="2019-07" db="EMBL/GenBank/DDBJ databases">
        <title>Venturia inaequalis Genome Resource.</title>
        <authorList>
            <person name="Lichtner F.J."/>
        </authorList>
    </citation>
    <scope>NUCLEOTIDE SEQUENCE [LARGE SCALE GENOMIC DNA]</scope>
    <source>
        <strain evidence="6 7">DMI_063113</strain>
    </source>
</reference>
<dbReference type="Gene3D" id="3.40.50.300">
    <property type="entry name" value="P-loop containing nucleotide triphosphate hydrolases"/>
    <property type="match status" value="1"/>
</dbReference>
<evidence type="ECO:0000259" key="5">
    <source>
        <dbReference type="Pfam" id="PF24883"/>
    </source>
</evidence>
<dbReference type="Proteomes" id="UP000490939">
    <property type="component" value="Unassembled WGS sequence"/>
</dbReference>
<dbReference type="PANTHER" id="PTHR10039">
    <property type="entry name" value="AMELOGENIN"/>
    <property type="match status" value="1"/>
</dbReference>
<dbReference type="InterPro" id="IPR002110">
    <property type="entry name" value="Ankyrin_rpt"/>
</dbReference>
<dbReference type="Pfam" id="PF22939">
    <property type="entry name" value="WHD_GPIID"/>
    <property type="match status" value="1"/>
</dbReference>
<evidence type="ECO:0000259" key="4">
    <source>
        <dbReference type="Pfam" id="PF22939"/>
    </source>
</evidence>
<organism evidence="6 7">
    <name type="scientific">Venturia inaequalis</name>
    <name type="common">Apple scab fungus</name>
    <dbReference type="NCBI Taxonomy" id="5025"/>
    <lineage>
        <taxon>Eukaryota</taxon>
        <taxon>Fungi</taxon>
        <taxon>Dikarya</taxon>
        <taxon>Ascomycota</taxon>
        <taxon>Pezizomycotina</taxon>
        <taxon>Dothideomycetes</taxon>
        <taxon>Pleosporomycetidae</taxon>
        <taxon>Venturiales</taxon>
        <taxon>Venturiaceae</taxon>
        <taxon>Venturia</taxon>
    </lineage>
</organism>
<dbReference type="SUPFAM" id="SSF52540">
    <property type="entry name" value="P-loop containing nucleoside triphosphate hydrolases"/>
    <property type="match status" value="1"/>
</dbReference>
<protein>
    <submittedName>
        <fullName evidence="6">Uncharacterized protein</fullName>
    </submittedName>
</protein>
<feature type="repeat" description="ANK" evidence="2">
    <location>
        <begin position="872"/>
        <end position="904"/>
    </location>
</feature>
<dbReference type="Pfam" id="PF12796">
    <property type="entry name" value="Ank_2"/>
    <property type="match status" value="3"/>
</dbReference>
<dbReference type="PROSITE" id="PS50088">
    <property type="entry name" value="ANK_REPEAT"/>
    <property type="match status" value="5"/>
</dbReference>
<dbReference type="EMBL" id="WNWR01000018">
    <property type="protein sequence ID" value="KAE9993923.1"/>
    <property type="molecule type" value="Genomic_DNA"/>
</dbReference>
<keyword evidence="7" id="KW-1185">Reference proteome</keyword>
<dbReference type="SMART" id="SM00248">
    <property type="entry name" value="ANK"/>
    <property type="match status" value="8"/>
</dbReference>
<feature type="domain" description="GPI inositol-deacylase winged helix" evidence="4">
    <location>
        <begin position="603"/>
        <end position="685"/>
    </location>
</feature>
<keyword evidence="2" id="KW-0040">ANK repeat</keyword>
<dbReference type="PROSITE" id="PS50297">
    <property type="entry name" value="ANK_REP_REGION"/>
    <property type="match status" value="4"/>
</dbReference>
<proteinExistence type="predicted"/>
<dbReference type="PRINTS" id="PR01415">
    <property type="entry name" value="ANKYRIN"/>
</dbReference>
<feature type="repeat" description="ANK" evidence="2">
    <location>
        <begin position="1168"/>
        <end position="1200"/>
    </location>
</feature>